<dbReference type="FunFam" id="1.25.40.10:FF:000031">
    <property type="entry name" value="Pentatricopeptide repeat-containing protein mitochondrial"/>
    <property type="match status" value="1"/>
</dbReference>
<feature type="repeat" description="PPR" evidence="3">
    <location>
        <begin position="377"/>
        <end position="411"/>
    </location>
</feature>
<evidence type="ECO:0000256" key="2">
    <source>
        <dbReference type="ARBA" id="ARBA00061659"/>
    </source>
</evidence>
<organism evidence="5 6">
    <name type="scientific">Colocasia esculenta</name>
    <name type="common">Wild taro</name>
    <name type="synonym">Arum esculentum</name>
    <dbReference type="NCBI Taxonomy" id="4460"/>
    <lineage>
        <taxon>Eukaryota</taxon>
        <taxon>Viridiplantae</taxon>
        <taxon>Streptophyta</taxon>
        <taxon>Embryophyta</taxon>
        <taxon>Tracheophyta</taxon>
        <taxon>Spermatophyta</taxon>
        <taxon>Magnoliopsida</taxon>
        <taxon>Liliopsida</taxon>
        <taxon>Araceae</taxon>
        <taxon>Aroideae</taxon>
        <taxon>Colocasieae</taxon>
        <taxon>Colocasia</taxon>
    </lineage>
</organism>
<feature type="repeat" description="PPR" evidence="3">
    <location>
        <begin position="276"/>
        <end position="310"/>
    </location>
</feature>
<keyword evidence="4" id="KW-0472">Membrane</keyword>
<evidence type="ECO:0000313" key="6">
    <source>
        <dbReference type="Proteomes" id="UP000652761"/>
    </source>
</evidence>
<keyword evidence="4" id="KW-1133">Transmembrane helix</keyword>
<gene>
    <name evidence="5" type="ORF">Taro_018472</name>
</gene>
<dbReference type="Pfam" id="PF20431">
    <property type="entry name" value="E_motif"/>
    <property type="match status" value="1"/>
</dbReference>
<dbReference type="InterPro" id="IPR011990">
    <property type="entry name" value="TPR-like_helical_dom_sf"/>
</dbReference>
<dbReference type="InterPro" id="IPR046848">
    <property type="entry name" value="E_motif"/>
</dbReference>
<comment type="caution">
    <text evidence="5">The sequence shown here is derived from an EMBL/GenBank/DDBJ whole genome shotgun (WGS) entry which is preliminary data.</text>
</comment>
<keyword evidence="6" id="KW-1185">Reference proteome</keyword>
<dbReference type="Pfam" id="PF13041">
    <property type="entry name" value="PPR_2"/>
    <property type="match status" value="2"/>
</dbReference>
<accession>A0A843UTY0</accession>
<dbReference type="InterPro" id="IPR046960">
    <property type="entry name" value="PPR_At4g14850-like_plant"/>
</dbReference>
<dbReference type="PROSITE" id="PS51375">
    <property type="entry name" value="PPR"/>
    <property type="match status" value="5"/>
</dbReference>
<dbReference type="Proteomes" id="UP000652761">
    <property type="component" value="Unassembled WGS sequence"/>
</dbReference>
<evidence type="ECO:0000313" key="5">
    <source>
        <dbReference type="EMBL" id="MQL85937.1"/>
    </source>
</evidence>
<dbReference type="Pfam" id="PF01535">
    <property type="entry name" value="PPR"/>
    <property type="match status" value="4"/>
</dbReference>
<comment type="similarity">
    <text evidence="2">Belongs to the PPR family. PCMP-E subfamily.</text>
</comment>
<dbReference type="InterPro" id="IPR002885">
    <property type="entry name" value="PPR_rpt"/>
</dbReference>
<evidence type="ECO:0000256" key="4">
    <source>
        <dbReference type="SAM" id="Phobius"/>
    </source>
</evidence>
<reference evidence="5" key="1">
    <citation type="submission" date="2017-07" db="EMBL/GenBank/DDBJ databases">
        <title>Taro Niue Genome Assembly and Annotation.</title>
        <authorList>
            <person name="Atibalentja N."/>
            <person name="Keating K."/>
            <person name="Fields C.J."/>
        </authorList>
    </citation>
    <scope>NUCLEOTIDE SEQUENCE</scope>
    <source>
        <strain evidence="5">Niue_2</strain>
        <tissue evidence="5">Leaf</tissue>
    </source>
</reference>
<dbReference type="GO" id="GO:0003723">
    <property type="term" value="F:RNA binding"/>
    <property type="evidence" value="ECO:0007669"/>
    <property type="project" value="InterPro"/>
</dbReference>
<name>A0A843UTY0_COLES</name>
<dbReference type="OrthoDB" id="185373at2759"/>
<dbReference type="GO" id="GO:0009451">
    <property type="term" value="P:RNA modification"/>
    <property type="evidence" value="ECO:0007669"/>
    <property type="project" value="InterPro"/>
</dbReference>
<dbReference type="PANTHER" id="PTHR47926">
    <property type="entry name" value="PENTATRICOPEPTIDE REPEAT-CONTAINING PROTEIN"/>
    <property type="match status" value="1"/>
</dbReference>
<feature type="repeat" description="PPR" evidence="3">
    <location>
        <begin position="81"/>
        <end position="115"/>
    </location>
</feature>
<dbReference type="AlphaFoldDB" id="A0A843UTY0"/>
<keyword evidence="4" id="KW-0812">Transmembrane</keyword>
<dbReference type="Gene3D" id="1.25.40.10">
    <property type="entry name" value="Tetratricopeptide repeat domain"/>
    <property type="match status" value="4"/>
</dbReference>
<protein>
    <recommendedName>
        <fullName evidence="7">Pentatricopeptide repeat-containing protein</fullName>
    </recommendedName>
</protein>
<keyword evidence="1" id="KW-0677">Repeat</keyword>
<feature type="transmembrane region" description="Helical" evidence="4">
    <location>
        <begin position="52"/>
        <end position="74"/>
    </location>
</feature>
<sequence>MGLPELLEAAGFRQQQLVLSLLRSLDRPKTAKDLKRLHALVIRAGLHRSSSFVVGNLVASCASLGLMSYALFMFDQMPQPNSFVWNTLIRGLQQNRRPEDALRLFGAMRVHGAALDGFSFLNAVRTCTDLRDHRRGRCVHAQLLKSSVGFDVRLGSSLIEFYSVCDDMRGARRVFDTLPLKDAVSWTVTIAGYVNVGGDMESARDLFEEMPAKDLVAWSTMIGGYVKCGDMGTARKLFDRSPRKDLLMKNIMLGGYAKTSEINNLLQLFEEMDERDVVSWNTAITGLVGCRMIHEAMQLFHRMQLEDHRPNAVTLAGILSGCAQVGALDTGRWIHSYIDRNSYVLDSMVGTGLIDMYSKCGELESAQHVFGHMVERDVASWNAMITGLYTNGHGKQAVDLFHRMRSEGVQPNDVTMVGVLSACAHAGLVDEGRRCFDSMQRELAIVPKIEHYGCMVDLLGRAGLLHEAFEFIQHMPLPPHTGVWGALLGACKIHGNVELAEQAVERLVELDPEDGGYMAIMCNIYTDAGRWADVSRLREVMRKKGIVKMPGCSSVEIDGAIHEFGAGDKAHPRHHEIYEMVDMISLRLLTAGKENMVDDVFAIVEVFDEMPDI</sequence>
<evidence type="ECO:0000256" key="3">
    <source>
        <dbReference type="PROSITE-ProRule" id="PRU00708"/>
    </source>
</evidence>
<feature type="repeat" description="PPR" evidence="3">
    <location>
        <begin position="182"/>
        <end position="213"/>
    </location>
</feature>
<dbReference type="NCBIfam" id="TIGR00756">
    <property type="entry name" value="PPR"/>
    <property type="match status" value="4"/>
</dbReference>
<dbReference type="EMBL" id="NMUH01000860">
    <property type="protein sequence ID" value="MQL85937.1"/>
    <property type="molecule type" value="Genomic_DNA"/>
</dbReference>
<evidence type="ECO:0000256" key="1">
    <source>
        <dbReference type="ARBA" id="ARBA00022737"/>
    </source>
</evidence>
<dbReference type="FunFam" id="1.25.40.10:FF:000280">
    <property type="entry name" value="Pentatricopeptide repeat-containing protein"/>
    <property type="match status" value="1"/>
</dbReference>
<evidence type="ECO:0008006" key="7">
    <source>
        <dbReference type="Google" id="ProtNLM"/>
    </source>
</evidence>
<proteinExistence type="inferred from homology"/>
<feature type="repeat" description="PPR" evidence="3">
    <location>
        <begin position="214"/>
        <end position="248"/>
    </location>
</feature>